<keyword evidence="5" id="KW-1015">Disulfide bond</keyword>
<dbReference type="InterPro" id="IPR015615">
    <property type="entry name" value="TGF-beta-rel"/>
</dbReference>
<evidence type="ECO:0000256" key="5">
    <source>
        <dbReference type="ARBA" id="ARBA00023157"/>
    </source>
</evidence>
<name>A0AAW1VB30_9CUCU</name>
<gene>
    <name evidence="9" type="ORF">WA026_010421</name>
</gene>
<dbReference type="PANTHER" id="PTHR11848:SF119">
    <property type="entry name" value="TGF-BETA FAMILY PROFILE DOMAIN-CONTAINING PROTEIN"/>
    <property type="match status" value="1"/>
</dbReference>
<keyword evidence="7" id="KW-0472">Membrane</keyword>
<keyword evidence="3" id="KW-0964">Secreted</keyword>
<evidence type="ECO:0000256" key="4">
    <source>
        <dbReference type="ARBA" id="ARBA00023030"/>
    </source>
</evidence>
<dbReference type="GO" id="GO:0008083">
    <property type="term" value="F:growth factor activity"/>
    <property type="evidence" value="ECO:0007669"/>
    <property type="project" value="UniProtKB-KW"/>
</dbReference>
<dbReference type="EMBL" id="JARQZJ010000125">
    <property type="protein sequence ID" value="KAK9890319.1"/>
    <property type="molecule type" value="Genomic_DNA"/>
</dbReference>
<dbReference type="Pfam" id="PF00019">
    <property type="entry name" value="TGF_beta"/>
    <property type="match status" value="1"/>
</dbReference>
<evidence type="ECO:0000313" key="9">
    <source>
        <dbReference type="EMBL" id="KAK9890319.1"/>
    </source>
</evidence>
<comment type="similarity">
    <text evidence="2 6">Belongs to the TGF-beta family.</text>
</comment>
<evidence type="ECO:0000259" key="8">
    <source>
        <dbReference type="PROSITE" id="PS51362"/>
    </source>
</evidence>
<keyword evidence="4 6" id="KW-0339">Growth factor</keyword>
<sequence>MGYNFTRDIATWTFFLCLIHIFSLTVGDLLLDLGLGVLPNIAQINVSQDEYSQMMQVYLSTKQSSSRENQVPQLVTIDVGIHSRGLLSSNMILLGTHNLSEPLEVDSGELKLLLSPVSSMEPETVQVRLYEHFGPKKRHFVEEKTLYLSHNKTKWCEFDVTSSLQWWLSDKINSKLEIICLNCKSELNVRAAFVNALIFKDTVRRKRSVFSYDQSRRTDCRFTSNSKHKMKCCRHNMTVTFKDLRFPEMASIIQPKNYEAGYCQGRCPPNYNYATNHSRIQTLVHQLDKKIAKQHSRRAIPKACCSPSKLEPLEIIRVDPYNSAKLIVEKWENMEVTECACS</sequence>
<comment type="caution">
    <text evidence="9">The sequence shown here is derived from an EMBL/GenBank/DDBJ whole genome shotgun (WGS) entry which is preliminary data.</text>
</comment>
<dbReference type="GO" id="GO:0005125">
    <property type="term" value="F:cytokine activity"/>
    <property type="evidence" value="ECO:0007669"/>
    <property type="project" value="TreeGrafter"/>
</dbReference>
<evidence type="ECO:0000256" key="1">
    <source>
        <dbReference type="ARBA" id="ARBA00004613"/>
    </source>
</evidence>
<keyword evidence="7" id="KW-0812">Transmembrane</keyword>
<dbReference type="GO" id="GO:0005615">
    <property type="term" value="C:extracellular space"/>
    <property type="evidence" value="ECO:0007669"/>
    <property type="project" value="TreeGrafter"/>
</dbReference>
<feature type="domain" description="TGF-beta family profile" evidence="8">
    <location>
        <begin position="204"/>
        <end position="342"/>
    </location>
</feature>
<dbReference type="PROSITE" id="PS51362">
    <property type="entry name" value="TGF_BETA_2"/>
    <property type="match status" value="1"/>
</dbReference>
<dbReference type="InterPro" id="IPR017948">
    <property type="entry name" value="TGFb_CS"/>
</dbReference>
<evidence type="ECO:0000256" key="7">
    <source>
        <dbReference type="SAM" id="Phobius"/>
    </source>
</evidence>
<dbReference type="SUPFAM" id="SSF57501">
    <property type="entry name" value="Cystine-knot cytokines"/>
    <property type="match status" value="1"/>
</dbReference>
<protein>
    <recommendedName>
        <fullName evidence="8">TGF-beta family profile domain-containing protein</fullName>
    </recommendedName>
</protein>
<dbReference type="Gene3D" id="2.60.120.970">
    <property type="match status" value="1"/>
</dbReference>
<proteinExistence type="inferred from homology"/>
<dbReference type="PANTHER" id="PTHR11848">
    <property type="entry name" value="TGF-BETA FAMILY"/>
    <property type="match status" value="1"/>
</dbReference>
<comment type="subcellular location">
    <subcellularLocation>
        <location evidence="1">Secreted</location>
    </subcellularLocation>
</comment>
<evidence type="ECO:0000256" key="6">
    <source>
        <dbReference type="RuleBase" id="RU000354"/>
    </source>
</evidence>
<dbReference type="PROSITE" id="PS00250">
    <property type="entry name" value="TGF_BETA_1"/>
    <property type="match status" value="1"/>
</dbReference>
<dbReference type="AlphaFoldDB" id="A0AAW1VB30"/>
<dbReference type="InterPro" id="IPR029034">
    <property type="entry name" value="Cystine-knot_cytokine"/>
</dbReference>
<dbReference type="SMART" id="SM00204">
    <property type="entry name" value="TGFB"/>
    <property type="match status" value="1"/>
</dbReference>
<organism evidence="9 10">
    <name type="scientific">Henosepilachna vigintioctopunctata</name>
    <dbReference type="NCBI Taxonomy" id="420089"/>
    <lineage>
        <taxon>Eukaryota</taxon>
        <taxon>Metazoa</taxon>
        <taxon>Ecdysozoa</taxon>
        <taxon>Arthropoda</taxon>
        <taxon>Hexapoda</taxon>
        <taxon>Insecta</taxon>
        <taxon>Pterygota</taxon>
        <taxon>Neoptera</taxon>
        <taxon>Endopterygota</taxon>
        <taxon>Coleoptera</taxon>
        <taxon>Polyphaga</taxon>
        <taxon>Cucujiformia</taxon>
        <taxon>Coccinelloidea</taxon>
        <taxon>Coccinellidae</taxon>
        <taxon>Epilachninae</taxon>
        <taxon>Epilachnini</taxon>
        <taxon>Henosepilachna</taxon>
    </lineage>
</organism>
<keyword evidence="7" id="KW-1133">Transmembrane helix</keyword>
<evidence type="ECO:0000256" key="2">
    <source>
        <dbReference type="ARBA" id="ARBA00006656"/>
    </source>
</evidence>
<dbReference type="Gene3D" id="2.10.90.10">
    <property type="entry name" value="Cystine-knot cytokines"/>
    <property type="match status" value="1"/>
</dbReference>
<feature type="transmembrane region" description="Helical" evidence="7">
    <location>
        <begin position="12"/>
        <end position="31"/>
    </location>
</feature>
<evidence type="ECO:0000256" key="3">
    <source>
        <dbReference type="ARBA" id="ARBA00022525"/>
    </source>
</evidence>
<keyword evidence="10" id="KW-1185">Reference proteome</keyword>
<accession>A0AAW1VB30</accession>
<evidence type="ECO:0000313" key="10">
    <source>
        <dbReference type="Proteomes" id="UP001431783"/>
    </source>
</evidence>
<dbReference type="Proteomes" id="UP001431783">
    <property type="component" value="Unassembled WGS sequence"/>
</dbReference>
<dbReference type="InterPro" id="IPR001839">
    <property type="entry name" value="TGF-b_C"/>
</dbReference>
<reference evidence="9 10" key="1">
    <citation type="submission" date="2023-03" db="EMBL/GenBank/DDBJ databases">
        <title>Genome insight into feeding habits of ladybird beetles.</title>
        <authorList>
            <person name="Li H.-S."/>
            <person name="Huang Y.-H."/>
            <person name="Pang H."/>
        </authorList>
    </citation>
    <scope>NUCLEOTIDE SEQUENCE [LARGE SCALE GENOMIC DNA]</scope>
    <source>
        <strain evidence="9">SYSU_2023b</strain>
        <tissue evidence="9">Whole body</tissue>
    </source>
</reference>